<dbReference type="InterPro" id="IPR016031">
    <property type="entry name" value="Trp_RNA-bd_attenuator-like_dom"/>
</dbReference>
<organism evidence="3 4">
    <name type="scientific">Exophiala mesophila</name>
    <name type="common">Black yeast-like fungus</name>
    <dbReference type="NCBI Taxonomy" id="212818"/>
    <lineage>
        <taxon>Eukaryota</taxon>
        <taxon>Fungi</taxon>
        <taxon>Dikarya</taxon>
        <taxon>Ascomycota</taxon>
        <taxon>Pezizomycotina</taxon>
        <taxon>Eurotiomycetes</taxon>
        <taxon>Chaetothyriomycetidae</taxon>
        <taxon>Chaetothyriales</taxon>
        <taxon>Herpotrichiellaceae</taxon>
        <taxon>Exophiala</taxon>
    </lineage>
</organism>
<reference evidence="3 4" key="1">
    <citation type="submission" date="2015-01" db="EMBL/GenBank/DDBJ databases">
        <title>The Genome Sequence of Exophiala mesophila CBS40295.</title>
        <authorList>
            <consortium name="The Broad Institute Genomics Platform"/>
            <person name="Cuomo C."/>
            <person name="de Hoog S."/>
            <person name="Gorbushina A."/>
            <person name="Stielow B."/>
            <person name="Teixiera M."/>
            <person name="Abouelleil A."/>
            <person name="Chapman S.B."/>
            <person name="Priest M."/>
            <person name="Young S.K."/>
            <person name="Wortman J."/>
            <person name="Nusbaum C."/>
            <person name="Birren B."/>
        </authorList>
    </citation>
    <scope>NUCLEOTIDE SEQUENCE [LARGE SCALE GENOMIC DNA]</scope>
    <source>
        <strain evidence="3 4">CBS 40295</strain>
    </source>
</reference>
<sequence length="401" mass="43026">MAQQYQNHGGYFPPPPDSSQSFPPPPTQPQSQPQFFPPPPSSPPNGVSPSFPPPPAQATPPPLQQPTAKKPYNYSTVPASAPAHRTTFDHKAIASHYRQPSYNGEQQATPVPEYQEEPVQQSTGVTSPRFAKFKGDASAIVAEVGNMMKGPDERSTIVAGVPRAELFQGAQATSTADDVGTFNGGSYRISHRDTNSVLTIQLAVGCPLIARPGAMIAMSPSVSLRGAVKFSMKKLFIGDMTHSTFTGPGEVLLAPSALGDLSILRLGGQDTWFVGRDAFLCSTQGIIKEYKNQGISKAMFSGEGLFVYRMTGQGLLWVSTFGAILRKDLIDGEKYIIDNNHLVAWNCKYIMERVASGGIVSGFTSGEGLVCKFTGPGTVFMQTRNPNAFNAYITGASTRDL</sequence>
<dbReference type="NCBIfam" id="TIGR00266">
    <property type="entry name" value="TIGR00266 family protein"/>
    <property type="match status" value="1"/>
</dbReference>
<accession>A0A0D1ZQN0</accession>
<dbReference type="PANTHER" id="PTHR43657:SF1">
    <property type="entry name" value="ALTERED INHERITANCE OF MITOCHONDRIA PROTEIN 24, MITOCHONDRIAL"/>
    <property type="match status" value="1"/>
</dbReference>
<proteinExistence type="inferred from homology"/>
<dbReference type="HOGENOM" id="CLU_040551_1_1_1"/>
<gene>
    <name evidence="3" type="ORF">PV10_00716</name>
</gene>
<keyword evidence="4" id="KW-1185">Reference proteome</keyword>
<feature type="region of interest" description="Disordered" evidence="2">
    <location>
        <begin position="98"/>
        <end position="126"/>
    </location>
</feature>
<dbReference type="VEuPathDB" id="FungiDB:PV10_00716"/>
<dbReference type="STRING" id="212818.A0A0D1ZQN0"/>
<evidence type="ECO:0000313" key="4">
    <source>
        <dbReference type="Proteomes" id="UP000054302"/>
    </source>
</evidence>
<evidence type="ECO:0000256" key="2">
    <source>
        <dbReference type="SAM" id="MobiDB-lite"/>
    </source>
</evidence>
<feature type="compositionally biased region" description="Pro residues" evidence="2">
    <location>
        <begin position="50"/>
        <end position="64"/>
    </location>
</feature>
<comment type="similarity">
    <text evidence="1">Belongs to the AIM24 family.</text>
</comment>
<dbReference type="Pfam" id="PF01987">
    <property type="entry name" value="AIM24"/>
    <property type="match status" value="1"/>
</dbReference>
<dbReference type="Gene3D" id="3.60.160.10">
    <property type="entry name" value="Mitochondrial biogenesis AIM24"/>
    <property type="match status" value="1"/>
</dbReference>
<name>A0A0D1ZQN0_EXOME</name>
<dbReference type="GeneID" id="27318561"/>
<comment type="subcellular location">
    <subcellularLocation>
        <location evidence="1">Mitochondrion</location>
    </subcellularLocation>
</comment>
<evidence type="ECO:0000256" key="1">
    <source>
        <dbReference type="RuleBase" id="RU363045"/>
    </source>
</evidence>
<evidence type="ECO:0000313" key="3">
    <source>
        <dbReference type="EMBL" id="KIV96902.1"/>
    </source>
</evidence>
<feature type="compositionally biased region" description="Polar residues" evidence="2">
    <location>
        <begin position="98"/>
        <end position="109"/>
    </location>
</feature>
<keyword evidence="1" id="KW-0496">Mitochondrion</keyword>
<dbReference type="RefSeq" id="XP_016228476.1">
    <property type="nucleotide sequence ID" value="XM_016364827.1"/>
</dbReference>
<dbReference type="OMA" id="AMIAMSH"/>
<dbReference type="EMBL" id="KN847520">
    <property type="protein sequence ID" value="KIV96902.1"/>
    <property type="molecule type" value="Genomic_DNA"/>
</dbReference>
<dbReference type="InterPro" id="IPR002838">
    <property type="entry name" value="AIM24"/>
</dbReference>
<dbReference type="InterPro" id="IPR036983">
    <property type="entry name" value="AIM24_sf"/>
</dbReference>
<dbReference type="AlphaFoldDB" id="A0A0D1ZQN0"/>
<dbReference type="GO" id="GO:0005739">
    <property type="term" value="C:mitochondrion"/>
    <property type="evidence" value="ECO:0007669"/>
    <property type="project" value="UniProtKB-SubCell"/>
</dbReference>
<dbReference type="SUPFAM" id="SSF51219">
    <property type="entry name" value="TRAP-like"/>
    <property type="match status" value="1"/>
</dbReference>
<dbReference type="OrthoDB" id="1705416at2759"/>
<feature type="region of interest" description="Disordered" evidence="2">
    <location>
        <begin position="1"/>
        <end position="80"/>
    </location>
</feature>
<protein>
    <recommendedName>
        <fullName evidence="1">Altered inheritance of mitochondria protein 24, mitochondrial</fullName>
    </recommendedName>
</protein>
<dbReference type="PANTHER" id="PTHR43657">
    <property type="entry name" value="TRYPTOPHAN RNA-BINDING ATTENUATOR PROTEIN-LIKE PROTEIN"/>
    <property type="match status" value="1"/>
</dbReference>
<feature type="compositionally biased region" description="Pro residues" evidence="2">
    <location>
        <begin position="12"/>
        <end position="28"/>
    </location>
</feature>
<dbReference type="Proteomes" id="UP000054302">
    <property type="component" value="Unassembled WGS sequence"/>
</dbReference>